<evidence type="ECO:0000256" key="3">
    <source>
        <dbReference type="SAM" id="MobiDB-lite"/>
    </source>
</evidence>
<dbReference type="Pfam" id="PF02809">
    <property type="entry name" value="UIM"/>
    <property type="match status" value="3"/>
</dbReference>
<dbReference type="InterPro" id="IPR027040">
    <property type="entry name" value="PSMD4"/>
</dbReference>
<dbReference type="GO" id="GO:0008540">
    <property type="term" value="C:proteasome regulatory particle, base subcomplex"/>
    <property type="evidence" value="ECO:0007669"/>
    <property type="project" value="TreeGrafter"/>
</dbReference>
<dbReference type="InterPro" id="IPR036465">
    <property type="entry name" value="vWFA_dom_sf"/>
</dbReference>
<comment type="caution">
    <text evidence="5">The sequence shown here is derived from an EMBL/GenBank/DDBJ whole genome shotgun (WGS) entry which is preliminary data.</text>
</comment>
<evidence type="ECO:0000313" key="5">
    <source>
        <dbReference type="EMBL" id="KAK8844755.1"/>
    </source>
</evidence>
<dbReference type="PANTHER" id="PTHR10223:SF0">
    <property type="entry name" value="26S PROTEASOME NON-ATPASE REGULATORY SUBUNIT 4"/>
    <property type="match status" value="1"/>
</dbReference>
<feature type="compositionally biased region" description="Acidic residues" evidence="3">
    <location>
        <begin position="323"/>
        <end position="337"/>
    </location>
</feature>
<dbReference type="Gene3D" id="3.40.50.410">
    <property type="entry name" value="von Willebrand factor, type A domain"/>
    <property type="match status" value="1"/>
</dbReference>
<keyword evidence="2" id="KW-0647">Proteasome</keyword>
<dbReference type="PANTHER" id="PTHR10223">
    <property type="entry name" value="26S PROTEASOME NON-ATPASE REGULATORY SUBUNIT 4"/>
    <property type="match status" value="1"/>
</dbReference>
<evidence type="ECO:0000256" key="1">
    <source>
        <dbReference type="ARBA" id="ARBA00005574"/>
    </source>
</evidence>
<dbReference type="Proteomes" id="UP001388673">
    <property type="component" value="Unassembled WGS sequence"/>
</dbReference>
<name>A0AAW0YHW9_9TREE</name>
<dbReference type="GO" id="GO:0036435">
    <property type="term" value="F:K48-linked polyubiquitin modification-dependent protein binding"/>
    <property type="evidence" value="ECO:0007669"/>
    <property type="project" value="UniProtKB-ARBA"/>
</dbReference>
<reference evidence="5 6" key="1">
    <citation type="journal article" date="2024" name="bioRxiv">
        <title>Comparative genomics of Cryptococcus and Kwoniella reveals pathogenesis evolution and contrasting karyotype dynamics via intercentromeric recombination or chromosome fusion.</title>
        <authorList>
            <person name="Coelho M.A."/>
            <person name="David-Palma M."/>
            <person name="Shea T."/>
            <person name="Bowers K."/>
            <person name="McGinley-Smith S."/>
            <person name="Mohammad A.W."/>
            <person name="Gnirke A."/>
            <person name="Yurkov A.M."/>
            <person name="Nowrousian M."/>
            <person name="Sun S."/>
            <person name="Cuomo C.A."/>
            <person name="Heitman J."/>
        </authorList>
    </citation>
    <scope>NUCLEOTIDE SEQUENCE [LARGE SCALE GENOMIC DNA]</scope>
    <source>
        <strain evidence="5 6">CBS 13917</strain>
    </source>
</reference>
<dbReference type="GO" id="GO:0005829">
    <property type="term" value="C:cytosol"/>
    <property type="evidence" value="ECO:0007669"/>
    <property type="project" value="TreeGrafter"/>
</dbReference>
<organism evidence="5 6">
    <name type="scientific">Kwoniella newhampshirensis</name>
    <dbReference type="NCBI Taxonomy" id="1651941"/>
    <lineage>
        <taxon>Eukaryota</taxon>
        <taxon>Fungi</taxon>
        <taxon>Dikarya</taxon>
        <taxon>Basidiomycota</taxon>
        <taxon>Agaricomycotina</taxon>
        <taxon>Tremellomycetes</taxon>
        <taxon>Tremellales</taxon>
        <taxon>Cryptococcaceae</taxon>
        <taxon>Kwoniella</taxon>
    </lineage>
</organism>
<dbReference type="SMART" id="SM00327">
    <property type="entry name" value="VWA"/>
    <property type="match status" value="1"/>
</dbReference>
<sequence length="359" mass="37783">MPLESCMLVLDNSEYMRNGDYAPTRFQAQAEAVQTVFTAKTDSNPESAVGLMTMAGKAPALLATPTNDLGRLLSSLSKVLISGTADLSTAISIAQLALKHRENKNQRQRIVVFVGSPLEDSAESLGKLGKKLRKNNVLIDVVTFGEEGRENDIKLNELIEGAGGNESHLVSVPPGPQFLSDVIASSPILFDGEHPVPGMGGGDGMDADGLDPNMDPELAMAIRMSLQEAQEAAARSAPAPATTAEPTSEAGPSAPTPPAVEPETTNATLLPSALTEPLSNANDPDIPMVPGDAGEVPGGDAGEEEDEDEELRRAMALSRGEDVDMEDDDGEEEDEEEAIAKAIAMSLEEAKKEDDQAPK</sequence>
<feature type="region of interest" description="Disordered" evidence="3">
    <location>
        <begin position="227"/>
        <end position="337"/>
    </location>
</feature>
<evidence type="ECO:0000313" key="6">
    <source>
        <dbReference type="Proteomes" id="UP001388673"/>
    </source>
</evidence>
<dbReference type="GO" id="GO:0005634">
    <property type="term" value="C:nucleus"/>
    <property type="evidence" value="ECO:0007669"/>
    <property type="project" value="TreeGrafter"/>
</dbReference>
<gene>
    <name evidence="5" type="ORF">IAR55_006605</name>
</gene>
<comment type="similarity">
    <text evidence="1">Belongs to the proteasome subunit S5A family.</text>
</comment>
<protein>
    <recommendedName>
        <fullName evidence="4">VWFA domain-containing protein</fullName>
    </recommendedName>
</protein>
<dbReference type="KEGG" id="kne:92183863"/>
<dbReference type="InterPro" id="IPR002035">
    <property type="entry name" value="VWF_A"/>
</dbReference>
<evidence type="ECO:0000256" key="2">
    <source>
        <dbReference type="ARBA" id="ARBA00022942"/>
    </source>
</evidence>
<dbReference type="PROSITE" id="PS50330">
    <property type="entry name" value="UIM"/>
    <property type="match status" value="3"/>
</dbReference>
<proteinExistence type="inferred from homology"/>
<dbReference type="AlphaFoldDB" id="A0AAW0YHW9"/>
<accession>A0AAW0YHW9</accession>
<keyword evidence="6" id="KW-1185">Reference proteome</keyword>
<dbReference type="SUPFAM" id="SSF53300">
    <property type="entry name" value="vWA-like"/>
    <property type="match status" value="1"/>
</dbReference>
<dbReference type="FunFam" id="3.40.50.410:FF:000005">
    <property type="entry name" value="26S proteasome non-ATPase regulatory subunit 4"/>
    <property type="match status" value="1"/>
</dbReference>
<dbReference type="SMART" id="SM00726">
    <property type="entry name" value="UIM"/>
    <property type="match status" value="3"/>
</dbReference>
<evidence type="ECO:0000259" key="4">
    <source>
        <dbReference type="PROSITE" id="PS50234"/>
    </source>
</evidence>
<feature type="compositionally biased region" description="Low complexity" evidence="3">
    <location>
        <begin position="227"/>
        <end position="250"/>
    </location>
</feature>
<dbReference type="RefSeq" id="XP_066799979.1">
    <property type="nucleotide sequence ID" value="XM_066949685.1"/>
</dbReference>
<dbReference type="GO" id="GO:0043161">
    <property type="term" value="P:proteasome-mediated ubiquitin-dependent protein catabolic process"/>
    <property type="evidence" value="ECO:0007669"/>
    <property type="project" value="TreeGrafter"/>
</dbReference>
<dbReference type="CDD" id="cd01452">
    <property type="entry name" value="VWA_26S_proteasome_subunit"/>
    <property type="match status" value="1"/>
</dbReference>
<dbReference type="PROSITE" id="PS50234">
    <property type="entry name" value="VWFA"/>
    <property type="match status" value="1"/>
</dbReference>
<dbReference type="Pfam" id="PF13519">
    <property type="entry name" value="VWA_2"/>
    <property type="match status" value="1"/>
</dbReference>
<feature type="domain" description="VWFA" evidence="4">
    <location>
        <begin position="5"/>
        <end position="188"/>
    </location>
</feature>
<dbReference type="EMBL" id="JBCAWK010000013">
    <property type="protein sequence ID" value="KAK8844755.1"/>
    <property type="molecule type" value="Genomic_DNA"/>
</dbReference>
<dbReference type="GeneID" id="92183863"/>
<dbReference type="InterPro" id="IPR003903">
    <property type="entry name" value="UIM_dom"/>
</dbReference>
<dbReference type="Gene3D" id="1.10.287.3990">
    <property type="match status" value="1"/>
</dbReference>